<dbReference type="EMBL" id="JAXCGZ010000417">
    <property type="protein sequence ID" value="KAK7086024.1"/>
    <property type="molecule type" value="Genomic_DNA"/>
</dbReference>
<dbReference type="AlphaFoldDB" id="A0AAN8XUD4"/>
<proteinExistence type="predicted"/>
<organism evidence="1 2">
    <name type="scientific">Halocaridina rubra</name>
    <name type="common">Hawaiian red shrimp</name>
    <dbReference type="NCBI Taxonomy" id="373956"/>
    <lineage>
        <taxon>Eukaryota</taxon>
        <taxon>Metazoa</taxon>
        <taxon>Ecdysozoa</taxon>
        <taxon>Arthropoda</taxon>
        <taxon>Crustacea</taxon>
        <taxon>Multicrustacea</taxon>
        <taxon>Malacostraca</taxon>
        <taxon>Eumalacostraca</taxon>
        <taxon>Eucarida</taxon>
        <taxon>Decapoda</taxon>
        <taxon>Pleocyemata</taxon>
        <taxon>Caridea</taxon>
        <taxon>Atyoidea</taxon>
        <taxon>Atyidae</taxon>
        <taxon>Halocaridina</taxon>
    </lineage>
</organism>
<evidence type="ECO:0000313" key="1">
    <source>
        <dbReference type="EMBL" id="KAK7086024.1"/>
    </source>
</evidence>
<protein>
    <submittedName>
        <fullName evidence="1">Uncharacterized protein</fullName>
    </submittedName>
</protein>
<keyword evidence="2" id="KW-1185">Reference proteome</keyword>
<accession>A0AAN8XUD4</accession>
<evidence type="ECO:0000313" key="2">
    <source>
        <dbReference type="Proteomes" id="UP001381693"/>
    </source>
</evidence>
<sequence length="101" mass="11591">RAAYRGKEVFCHIKGPKFSLVLSAILENKSSNLPYKKPDLKPVQWQKSGMTQINLSSNQLFSETKKGVCHIQEEEFKPLSQWQVSHIKEPVFKPASFRGEM</sequence>
<dbReference type="Proteomes" id="UP001381693">
    <property type="component" value="Unassembled WGS sequence"/>
</dbReference>
<reference evidence="1 2" key="1">
    <citation type="submission" date="2023-11" db="EMBL/GenBank/DDBJ databases">
        <title>Halocaridina rubra genome assembly.</title>
        <authorList>
            <person name="Smith C."/>
        </authorList>
    </citation>
    <scope>NUCLEOTIDE SEQUENCE [LARGE SCALE GENOMIC DNA]</scope>
    <source>
        <strain evidence="1">EP-1</strain>
        <tissue evidence="1">Whole</tissue>
    </source>
</reference>
<gene>
    <name evidence="1" type="ORF">SK128_020778</name>
</gene>
<comment type="caution">
    <text evidence="1">The sequence shown here is derived from an EMBL/GenBank/DDBJ whole genome shotgun (WGS) entry which is preliminary data.</text>
</comment>
<name>A0AAN8XUD4_HALRR</name>
<feature type="non-terminal residue" evidence="1">
    <location>
        <position position="1"/>
    </location>
</feature>